<dbReference type="PANTHER" id="PTHR24070">
    <property type="entry name" value="RAS, DI-RAS, AND RHEB FAMILY MEMBERS OF SMALL GTPASE SUPERFAMILY"/>
    <property type="match status" value="1"/>
</dbReference>
<name>A0AAD6XTH0_9AGAR</name>
<sequence length="198" mass="22516">MTSRVQFPRECQLVVFGVGGVGKSALKLQFVQNHFMTTEYDPTVDEAYIKQCIIDDEVVRLNVNEEYGNMYRERLMRMGEGFLIVYSITSRASFGEISSFHQQILRVRDQAAFPVIVVANKCDLERERQGRKLAKRLGCIFIEASAKEHTNVDEVFTNLVREIRRLNKEQASERQAMASGVGSGGQDVTRRWSGCVVL</sequence>
<dbReference type="SMART" id="SM00173">
    <property type="entry name" value="RAS"/>
    <property type="match status" value="1"/>
</dbReference>
<dbReference type="SMART" id="SM00175">
    <property type="entry name" value="RAB"/>
    <property type="match status" value="1"/>
</dbReference>
<evidence type="ECO:0000256" key="2">
    <source>
        <dbReference type="ARBA" id="ARBA00022741"/>
    </source>
</evidence>
<keyword evidence="2" id="KW-0547">Nucleotide-binding</keyword>
<dbReference type="NCBIfam" id="TIGR00231">
    <property type="entry name" value="small_GTP"/>
    <property type="match status" value="1"/>
</dbReference>
<dbReference type="PRINTS" id="PR00449">
    <property type="entry name" value="RASTRNSFRMNG"/>
</dbReference>
<accession>A0AAD6XTH0</accession>
<dbReference type="InterPro" id="IPR001806">
    <property type="entry name" value="Small_GTPase"/>
</dbReference>
<dbReference type="AlphaFoldDB" id="A0AAD6XTH0"/>
<dbReference type="SMART" id="SM00174">
    <property type="entry name" value="RHO"/>
    <property type="match status" value="1"/>
</dbReference>
<gene>
    <name evidence="4" type="ORF">B0H15DRAFT_987193</name>
</gene>
<dbReference type="InterPro" id="IPR027417">
    <property type="entry name" value="P-loop_NTPase"/>
</dbReference>
<comment type="caution">
    <text evidence="4">The sequence shown here is derived from an EMBL/GenBank/DDBJ whole genome shotgun (WGS) entry which is preliminary data.</text>
</comment>
<keyword evidence="3" id="KW-0342">GTP-binding</keyword>
<keyword evidence="5" id="KW-1185">Reference proteome</keyword>
<proteinExistence type="predicted"/>
<evidence type="ECO:0000313" key="4">
    <source>
        <dbReference type="EMBL" id="KAJ7086104.1"/>
    </source>
</evidence>
<dbReference type="InterPro" id="IPR005225">
    <property type="entry name" value="Small_GTP-bd"/>
</dbReference>
<dbReference type="Gene3D" id="3.40.50.300">
    <property type="entry name" value="P-loop containing nucleotide triphosphate hydrolases"/>
    <property type="match status" value="1"/>
</dbReference>
<dbReference type="GO" id="GO:0005886">
    <property type="term" value="C:plasma membrane"/>
    <property type="evidence" value="ECO:0007669"/>
    <property type="project" value="UniProtKB-SubCell"/>
</dbReference>
<dbReference type="Pfam" id="PF00071">
    <property type="entry name" value="Ras"/>
    <property type="match status" value="1"/>
</dbReference>
<evidence type="ECO:0000313" key="5">
    <source>
        <dbReference type="Proteomes" id="UP001222325"/>
    </source>
</evidence>
<evidence type="ECO:0000256" key="1">
    <source>
        <dbReference type="ARBA" id="ARBA00004342"/>
    </source>
</evidence>
<dbReference type="Proteomes" id="UP001222325">
    <property type="component" value="Unassembled WGS sequence"/>
</dbReference>
<comment type="subcellular location">
    <subcellularLocation>
        <location evidence="1">Cell membrane</location>
        <topology evidence="1">Lipid-anchor</topology>
        <orientation evidence="1">Cytoplasmic side</orientation>
    </subcellularLocation>
</comment>
<dbReference type="InterPro" id="IPR020849">
    <property type="entry name" value="Small_GTPase_Ras-type"/>
</dbReference>
<dbReference type="EMBL" id="JARJCN010000032">
    <property type="protein sequence ID" value="KAJ7086104.1"/>
    <property type="molecule type" value="Genomic_DNA"/>
</dbReference>
<dbReference type="PROSITE" id="PS51419">
    <property type="entry name" value="RAB"/>
    <property type="match status" value="1"/>
</dbReference>
<protein>
    <submittedName>
        <fullName evidence="4">Ras-like protein</fullName>
    </submittedName>
</protein>
<reference evidence="4" key="1">
    <citation type="submission" date="2023-03" db="EMBL/GenBank/DDBJ databases">
        <title>Massive genome expansion in bonnet fungi (Mycena s.s.) driven by repeated elements and novel gene families across ecological guilds.</title>
        <authorList>
            <consortium name="Lawrence Berkeley National Laboratory"/>
            <person name="Harder C.B."/>
            <person name="Miyauchi S."/>
            <person name="Viragh M."/>
            <person name="Kuo A."/>
            <person name="Thoen E."/>
            <person name="Andreopoulos B."/>
            <person name="Lu D."/>
            <person name="Skrede I."/>
            <person name="Drula E."/>
            <person name="Henrissat B."/>
            <person name="Morin E."/>
            <person name="Kohler A."/>
            <person name="Barry K."/>
            <person name="LaButti K."/>
            <person name="Morin E."/>
            <person name="Salamov A."/>
            <person name="Lipzen A."/>
            <person name="Mereny Z."/>
            <person name="Hegedus B."/>
            <person name="Baldrian P."/>
            <person name="Stursova M."/>
            <person name="Weitz H."/>
            <person name="Taylor A."/>
            <person name="Grigoriev I.V."/>
            <person name="Nagy L.G."/>
            <person name="Martin F."/>
            <person name="Kauserud H."/>
        </authorList>
    </citation>
    <scope>NUCLEOTIDE SEQUENCE</scope>
    <source>
        <strain evidence="4">CBHHK173m</strain>
    </source>
</reference>
<dbReference type="GO" id="GO:0005525">
    <property type="term" value="F:GTP binding"/>
    <property type="evidence" value="ECO:0007669"/>
    <property type="project" value="UniProtKB-KW"/>
</dbReference>
<dbReference type="GO" id="GO:0007165">
    <property type="term" value="P:signal transduction"/>
    <property type="evidence" value="ECO:0007669"/>
    <property type="project" value="InterPro"/>
</dbReference>
<dbReference type="SUPFAM" id="SSF52540">
    <property type="entry name" value="P-loop containing nucleoside triphosphate hydrolases"/>
    <property type="match status" value="1"/>
</dbReference>
<dbReference type="GO" id="GO:0003924">
    <property type="term" value="F:GTPase activity"/>
    <property type="evidence" value="ECO:0007669"/>
    <property type="project" value="InterPro"/>
</dbReference>
<dbReference type="PROSITE" id="PS51421">
    <property type="entry name" value="RAS"/>
    <property type="match status" value="1"/>
</dbReference>
<evidence type="ECO:0000256" key="3">
    <source>
        <dbReference type="ARBA" id="ARBA00023134"/>
    </source>
</evidence>
<organism evidence="4 5">
    <name type="scientific">Mycena belliarum</name>
    <dbReference type="NCBI Taxonomy" id="1033014"/>
    <lineage>
        <taxon>Eukaryota</taxon>
        <taxon>Fungi</taxon>
        <taxon>Dikarya</taxon>
        <taxon>Basidiomycota</taxon>
        <taxon>Agaricomycotina</taxon>
        <taxon>Agaricomycetes</taxon>
        <taxon>Agaricomycetidae</taxon>
        <taxon>Agaricales</taxon>
        <taxon>Marasmiineae</taxon>
        <taxon>Mycenaceae</taxon>
        <taxon>Mycena</taxon>
    </lineage>
</organism>